<dbReference type="EMBL" id="FP929130">
    <property type="protein sequence ID" value="CBX96941.1"/>
    <property type="molecule type" value="Genomic_DNA"/>
</dbReference>
<dbReference type="InParanoid" id="E5A081"/>
<gene>
    <name evidence="2" type="ORF">LEMA_uP100720.1</name>
</gene>
<evidence type="ECO:0000313" key="3">
    <source>
        <dbReference type="Proteomes" id="UP000002668"/>
    </source>
</evidence>
<proteinExistence type="predicted"/>
<accession>E5A081</accession>
<name>E5A081_LEPMJ</name>
<keyword evidence="1" id="KW-0472">Membrane</keyword>
<feature type="transmembrane region" description="Helical" evidence="1">
    <location>
        <begin position="20"/>
        <end position="41"/>
    </location>
</feature>
<dbReference type="AlphaFoldDB" id="E5A081"/>
<keyword evidence="3" id="KW-1185">Reference proteome</keyword>
<sequence length="44" mass="4977">MSLSNSQNKYPTTPYQIRVVRLTYSGAVIAGALLHTLDFFFAKR</sequence>
<dbReference type="VEuPathDB" id="FungiDB:LEMA_uP100720.1"/>
<organism evidence="3">
    <name type="scientific">Leptosphaeria maculans (strain JN3 / isolate v23.1.3 / race Av1-4-5-6-7-8)</name>
    <name type="common">Blackleg fungus</name>
    <name type="synonym">Phoma lingam</name>
    <dbReference type="NCBI Taxonomy" id="985895"/>
    <lineage>
        <taxon>Eukaryota</taxon>
        <taxon>Fungi</taxon>
        <taxon>Dikarya</taxon>
        <taxon>Ascomycota</taxon>
        <taxon>Pezizomycotina</taxon>
        <taxon>Dothideomycetes</taxon>
        <taxon>Pleosporomycetidae</taxon>
        <taxon>Pleosporales</taxon>
        <taxon>Pleosporineae</taxon>
        <taxon>Leptosphaeriaceae</taxon>
        <taxon>Plenodomus</taxon>
        <taxon>Plenodomus lingam/Leptosphaeria maculans species complex</taxon>
    </lineage>
</organism>
<evidence type="ECO:0000256" key="1">
    <source>
        <dbReference type="SAM" id="Phobius"/>
    </source>
</evidence>
<dbReference type="Proteomes" id="UP000002668">
    <property type="component" value="Genome"/>
</dbReference>
<reference evidence="3" key="1">
    <citation type="journal article" date="2011" name="Nat. Commun.">
        <title>Effector diversification within compartments of the Leptosphaeria maculans genome affected by Repeat-Induced Point mutations.</title>
        <authorList>
            <person name="Rouxel T."/>
            <person name="Grandaubert J."/>
            <person name="Hane J.K."/>
            <person name="Hoede C."/>
            <person name="van de Wouw A.P."/>
            <person name="Couloux A."/>
            <person name="Dominguez V."/>
            <person name="Anthouard V."/>
            <person name="Bally P."/>
            <person name="Bourras S."/>
            <person name="Cozijnsen A.J."/>
            <person name="Ciuffetti L.M."/>
            <person name="Degrave A."/>
            <person name="Dilmaghani A."/>
            <person name="Duret L."/>
            <person name="Fudal I."/>
            <person name="Goodwin S.B."/>
            <person name="Gout L."/>
            <person name="Glaser N."/>
            <person name="Linglin J."/>
            <person name="Kema G.H.J."/>
            <person name="Lapalu N."/>
            <person name="Lawrence C.B."/>
            <person name="May K."/>
            <person name="Meyer M."/>
            <person name="Ollivier B."/>
            <person name="Poulain J."/>
            <person name="Schoch C.L."/>
            <person name="Simon A."/>
            <person name="Spatafora J.W."/>
            <person name="Stachowiak A."/>
            <person name="Turgeon B.G."/>
            <person name="Tyler B.M."/>
            <person name="Vincent D."/>
            <person name="Weissenbach J."/>
            <person name="Amselem J."/>
            <person name="Quesneville H."/>
            <person name="Oliver R.P."/>
            <person name="Wincker P."/>
            <person name="Balesdent M.-H."/>
            <person name="Howlett B.J."/>
        </authorList>
    </citation>
    <scope>NUCLEOTIDE SEQUENCE [LARGE SCALE GENOMIC DNA]</scope>
    <source>
        <strain evidence="3">JN3 / isolate v23.1.3 / race Av1-4-5-6-7-8</strain>
    </source>
</reference>
<dbReference type="HOGENOM" id="CLU_3224732_0_0_1"/>
<evidence type="ECO:0000313" key="2">
    <source>
        <dbReference type="EMBL" id="CBX96941.1"/>
    </source>
</evidence>
<protein>
    <submittedName>
        <fullName evidence="2">Predicted protein</fullName>
    </submittedName>
</protein>
<keyword evidence="1" id="KW-0812">Transmembrane</keyword>
<keyword evidence="1" id="KW-1133">Transmembrane helix</keyword>